<evidence type="ECO:0000313" key="3">
    <source>
        <dbReference type="Proteomes" id="UP000838412"/>
    </source>
</evidence>
<dbReference type="EMBL" id="OV696695">
    <property type="protein sequence ID" value="CAH1238646.1"/>
    <property type="molecule type" value="Genomic_DNA"/>
</dbReference>
<proteinExistence type="predicted"/>
<feature type="compositionally biased region" description="Basic and acidic residues" evidence="1">
    <location>
        <begin position="62"/>
        <end position="72"/>
    </location>
</feature>
<protein>
    <submittedName>
        <fullName evidence="2">TLK2 protein</fullName>
    </submittedName>
</protein>
<feature type="region of interest" description="Disordered" evidence="1">
    <location>
        <begin position="39"/>
        <end position="72"/>
    </location>
</feature>
<gene>
    <name evidence="2" type="primary">TLK2</name>
    <name evidence="2" type="ORF">BLAG_LOCUS3155</name>
</gene>
<dbReference type="OrthoDB" id="7906189at2759"/>
<feature type="compositionally biased region" description="Low complexity" evidence="1">
    <location>
        <begin position="39"/>
        <end position="60"/>
    </location>
</feature>
<keyword evidence="3" id="KW-1185">Reference proteome</keyword>
<organism evidence="2 3">
    <name type="scientific">Branchiostoma lanceolatum</name>
    <name type="common">Common lancelet</name>
    <name type="synonym">Amphioxus lanceolatum</name>
    <dbReference type="NCBI Taxonomy" id="7740"/>
    <lineage>
        <taxon>Eukaryota</taxon>
        <taxon>Metazoa</taxon>
        <taxon>Chordata</taxon>
        <taxon>Cephalochordata</taxon>
        <taxon>Leptocardii</taxon>
        <taxon>Amphioxiformes</taxon>
        <taxon>Branchiostomatidae</taxon>
        <taxon>Branchiostoma</taxon>
    </lineage>
</organism>
<evidence type="ECO:0000256" key="1">
    <source>
        <dbReference type="SAM" id="MobiDB-lite"/>
    </source>
</evidence>
<dbReference type="Proteomes" id="UP000838412">
    <property type="component" value="Chromosome 10"/>
</dbReference>
<name>A0A8J9YLQ4_BRALA</name>
<dbReference type="AlphaFoldDB" id="A0A8J9YLQ4"/>
<reference evidence="2" key="1">
    <citation type="submission" date="2022-01" db="EMBL/GenBank/DDBJ databases">
        <authorList>
            <person name="Braso-Vives M."/>
        </authorList>
    </citation>
    <scope>NUCLEOTIDE SEQUENCE</scope>
</reference>
<accession>A0A8J9YLQ4</accession>
<sequence>MELVFSGLDGKMEEHISLDPRKQELFEARFLGVMNRSLNSQDSNLSNVSNVSNGSEGQSSISDKEVEVQLHC</sequence>
<evidence type="ECO:0000313" key="2">
    <source>
        <dbReference type="EMBL" id="CAH1238646.1"/>
    </source>
</evidence>